<proteinExistence type="inferred from homology"/>
<keyword evidence="2 7" id="KW-0547">Nucleotide-binding</keyword>
<evidence type="ECO:0000256" key="7">
    <source>
        <dbReference type="HAMAP-Rule" id="MF_00440"/>
    </source>
</evidence>
<comment type="function">
    <text evidence="7">Negatively regulates transcription of bacterial ribonucleotide reductase nrd genes and operons by binding to NrdR-boxes.</text>
</comment>
<dbReference type="Proteomes" id="UP000576550">
    <property type="component" value="Unassembled WGS sequence"/>
</dbReference>
<dbReference type="PANTHER" id="PTHR30455:SF2">
    <property type="entry name" value="TRANSCRIPTIONAL REPRESSOR NRDR"/>
    <property type="match status" value="1"/>
</dbReference>
<dbReference type="InterPro" id="IPR055173">
    <property type="entry name" value="NrdR-like_N"/>
</dbReference>
<evidence type="ECO:0000256" key="4">
    <source>
        <dbReference type="ARBA" id="ARBA00023015"/>
    </source>
</evidence>
<comment type="similarity">
    <text evidence="7">Belongs to the NrdR family.</text>
</comment>
<evidence type="ECO:0000256" key="3">
    <source>
        <dbReference type="ARBA" id="ARBA00022840"/>
    </source>
</evidence>
<dbReference type="EMBL" id="DUTP01000003">
    <property type="protein sequence ID" value="HHX99430.1"/>
    <property type="molecule type" value="Genomic_DNA"/>
</dbReference>
<dbReference type="AlphaFoldDB" id="A0A832QE15"/>
<keyword evidence="3 7" id="KW-0067">ATP-binding</keyword>
<dbReference type="NCBIfam" id="TIGR00244">
    <property type="entry name" value="transcriptional regulator NrdR"/>
    <property type="match status" value="1"/>
</dbReference>
<dbReference type="GO" id="GO:0003677">
    <property type="term" value="F:DNA binding"/>
    <property type="evidence" value="ECO:0007669"/>
    <property type="project" value="UniProtKB-KW"/>
</dbReference>
<protein>
    <recommendedName>
        <fullName evidence="7">Transcriptional repressor NrdR</fullName>
    </recommendedName>
</protein>
<dbReference type="Pfam" id="PF03477">
    <property type="entry name" value="ATP-cone"/>
    <property type="match status" value="1"/>
</dbReference>
<accession>A0A832QE15</accession>
<keyword evidence="7" id="KW-0862">Zinc</keyword>
<feature type="zinc finger region" evidence="7">
    <location>
        <begin position="3"/>
        <end position="34"/>
    </location>
</feature>
<name>A0A832QE15_9BACT</name>
<dbReference type="PANTHER" id="PTHR30455">
    <property type="entry name" value="TRANSCRIPTIONAL REPRESSOR NRDR"/>
    <property type="match status" value="1"/>
</dbReference>
<evidence type="ECO:0000259" key="8">
    <source>
        <dbReference type="PROSITE" id="PS51161"/>
    </source>
</evidence>
<dbReference type="HAMAP" id="MF_00440">
    <property type="entry name" value="NrdR"/>
    <property type="match status" value="1"/>
</dbReference>
<evidence type="ECO:0000256" key="5">
    <source>
        <dbReference type="ARBA" id="ARBA00023125"/>
    </source>
</evidence>
<comment type="caution">
    <text evidence="9">The sequence shown here is derived from an EMBL/GenBank/DDBJ whole genome shotgun (WGS) entry which is preliminary data.</text>
</comment>
<keyword evidence="6 7" id="KW-0804">Transcription</keyword>
<dbReference type="GO" id="GO:0005524">
    <property type="term" value="F:ATP binding"/>
    <property type="evidence" value="ECO:0007669"/>
    <property type="project" value="UniProtKB-UniRule"/>
</dbReference>
<comment type="cofactor">
    <cofactor evidence="7">
        <name>Zn(2+)</name>
        <dbReference type="ChEBI" id="CHEBI:29105"/>
    </cofactor>
    <text evidence="7">Binds 1 zinc ion.</text>
</comment>
<gene>
    <name evidence="7 9" type="primary">nrdR</name>
    <name evidence="9" type="ORF">GX533_02000</name>
</gene>
<evidence type="ECO:0000313" key="9">
    <source>
        <dbReference type="EMBL" id="HHX99430.1"/>
    </source>
</evidence>
<evidence type="ECO:0000256" key="6">
    <source>
        <dbReference type="ARBA" id="ARBA00023163"/>
    </source>
</evidence>
<dbReference type="InterPro" id="IPR005144">
    <property type="entry name" value="ATP-cone_dom"/>
</dbReference>
<reference evidence="9 10" key="1">
    <citation type="journal article" date="2020" name="Biotechnol. Biofuels">
        <title>New insights from the biogas microbiome by comprehensive genome-resolved metagenomics of nearly 1600 species originating from multiple anaerobic digesters.</title>
        <authorList>
            <person name="Campanaro S."/>
            <person name="Treu L."/>
            <person name="Rodriguez-R L.M."/>
            <person name="Kovalovszki A."/>
            <person name="Ziels R.M."/>
            <person name="Maus I."/>
            <person name="Zhu X."/>
            <person name="Kougias P.G."/>
            <person name="Basile A."/>
            <person name="Luo G."/>
            <person name="Schluter A."/>
            <person name="Konstantinidis K.T."/>
            <person name="Angelidaki I."/>
        </authorList>
    </citation>
    <scope>NUCLEOTIDE SEQUENCE [LARGE SCALE GENOMIC DNA]</scope>
    <source>
        <strain evidence="9">AS05jafATM_89</strain>
    </source>
</reference>
<feature type="domain" description="ATP-cone" evidence="8">
    <location>
        <begin position="49"/>
        <end position="138"/>
    </location>
</feature>
<dbReference type="PROSITE" id="PS51161">
    <property type="entry name" value="ATP_CONE"/>
    <property type="match status" value="1"/>
</dbReference>
<keyword evidence="1 7" id="KW-0678">Repressor</keyword>
<keyword evidence="4 7" id="KW-0805">Transcription regulation</keyword>
<dbReference type="InterPro" id="IPR003796">
    <property type="entry name" value="RNR_NrdR-like"/>
</dbReference>
<dbReference type="GO" id="GO:0045892">
    <property type="term" value="P:negative regulation of DNA-templated transcription"/>
    <property type="evidence" value="ECO:0007669"/>
    <property type="project" value="UniProtKB-UniRule"/>
</dbReference>
<evidence type="ECO:0000256" key="2">
    <source>
        <dbReference type="ARBA" id="ARBA00022741"/>
    </source>
</evidence>
<dbReference type="GO" id="GO:0008270">
    <property type="term" value="F:zinc ion binding"/>
    <property type="evidence" value="ECO:0007669"/>
    <property type="project" value="UniProtKB-UniRule"/>
</dbReference>
<evidence type="ECO:0000313" key="10">
    <source>
        <dbReference type="Proteomes" id="UP000576550"/>
    </source>
</evidence>
<keyword evidence="7" id="KW-0479">Metal-binding</keyword>
<keyword evidence="7" id="KW-0863">Zinc-finger</keyword>
<keyword evidence="5 7" id="KW-0238">DNA-binding</keyword>
<evidence type="ECO:0000256" key="1">
    <source>
        <dbReference type="ARBA" id="ARBA00022491"/>
    </source>
</evidence>
<sequence>MKCPFCECQITKVVDKRDNNEENSTRRRRQCLRCNKRFTTYERLEKLDISVEKKDGSLEKFDIQKVVKGIKKAVDLDKVTEEEISLFAEEIERFVFNSEEIVKTKDIGLKTLEWLKDKDPLAYIRFASVYKEFENLDDIKKEIRELEN</sequence>
<dbReference type="Pfam" id="PF22811">
    <property type="entry name" value="Zn_ribbon_NrdR"/>
    <property type="match status" value="1"/>
</dbReference>
<organism evidence="9 10">
    <name type="scientific">Candidatus Dojkabacteria bacterium</name>
    <dbReference type="NCBI Taxonomy" id="2099670"/>
    <lineage>
        <taxon>Bacteria</taxon>
        <taxon>Candidatus Dojkabacteria</taxon>
    </lineage>
</organism>